<reference evidence="2" key="1">
    <citation type="journal article" date="2015" name="Nature">
        <title>Complex archaea that bridge the gap between prokaryotes and eukaryotes.</title>
        <authorList>
            <person name="Spang A."/>
            <person name="Saw J.H."/>
            <person name="Jorgensen S.L."/>
            <person name="Zaremba-Niedzwiedzka K."/>
            <person name="Martijn J."/>
            <person name="Lind A.E."/>
            <person name="van Eijk R."/>
            <person name="Schleper C."/>
            <person name="Guy L."/>
            <person name="Ettema T.J."/>
        </authorList>
    </citation>
    <scope>NUCLEOTIDE SEQUENCE</scope>
</reference>
<dbReference type="InterPro" id="IPR015943">
    <property type="entry name" value="WD40/YVTN_repeat-like_dom_sf"/>
</dbReference>
<dbReference type="Pfam" id="PF13360">
    <property type="entry name" value="PQQ_2"/>
    <property type="match status" value="1"/>
</dbReference>
<comment type="caution">
    <text evidence="2">The sequence shown here is derived from an EMBL/GenBank/DDBJ whole genome shotgun (WGS) entry which is preliminary data.</text>
</comment>
<proteinExistence type="predicted"/>
<dbReference type="AlphaFoldDB" id="A0A0F9PSK3"/>
<protein>
    <recommendedName>
        <fullName evidence="1">Pyrrolo-quinoline quinone repeat domain-containing protein</fullName>
    </recommendedName>
</protein>
<dbReference type="InterPro" id="IPR002372">
    <property type="entry name" value="PQQ_rpt_dom"/>
</dbReference>
<dbReference type="SUPFAM" id="SSF50998">
    <property type="entry name" value="Quinoprotein alcohol dehydrogenase-like"/>
    <property type="match status" value="1"/>
</dbReference>
<dbReference type="InterPro" id="IPR018391">
    <property type="entry name" value="PQQ_b-propeller_rpt"/>
</dbReference>
<name>A0A0F9PSK3_9ZZZZ</name>
<feature type="domain" description="Pyrrolo-quinoline quinone repeat" evidence="1">
    <location>
        <begin position="148"/>
        <end position="312"/>
    </location>
</feature>
<dbReference type="PANTHER" id="PTHR34512">
    <property type="entry name" value="CELL SURFACE PROTEIN"/>
    <property type="match status" value="1"/>
</dbReference>
<dbReference type="PANTHER" id="PTHR34512:SF30">
    <property type="entry name" value="OUTER MEMBRANE PROTEIN ASSEMBLY FACTOR BAMB"/>
    <property type="match status" value="1"/>
</dbReference>
<sequence length="483" mass="53888">MNKKSKIPLKIKWRVPLYMKFCILSLCLIVLAFANKNELKDSGKDYASVQKTSKIIQGSGNWPSFRGEHARGAVDLQDLPDTWDGESGKNIKWKTLIPGLAHSSPSIWGEKLFVTTAITSRKNASFRHGLYGAGDASEDRSHHRWCLYCLDKKTGEFIWQRTVVEGIPKDKRHIKSTYANSTPATDGRYIAVFFGSHGLYVYDMSGTLVWKKDLGKIDCGAYDKPSFEWGPASSPIIYKDMAIVQCDTQKESFLIACDIKTGRTLWKTMRDELPSWGTPTIVLGEERDELVTNSSNFIYGYDPETGKELWRLGGSSKITAPTPIFFENLIVVCSGRRPEAPIFVIKTGASGNISLKDNQTSNEFIAWTGTRRGPYMPTPIIYRGYLYALRNNGWLDCYDLRTGEEIYRKSIPHAGGGFSASPVAADGLLYLSGEDGDIFVVNSGSEFKLMATNKMGELLMATPAISKGMIYVRAEHHLFAIGR</sequence>
<evidence type="ECO:0000313" key="2">
    <source>
        <dbReference type="EMBL" id="KKN04041.1"/>
    </source>
</evidence>
<organism evidence="2">
    <name type="scientific">marine sediment metagenome</name>
    <dbReference type="NCBI Taxonomy" id="412755"/>
    <lineage>
        <taxon>unclassified sequences</taxon>
        <taxon>metagenomes</taxon>
        <taxon>ecological metagenomes</taxon>
    </lineage>
</organism>
<accession>A0A0F9PSK3</accession>
<dbReference type="SMART" id="SM00564">
    <property type="entry name" value="PQQ"/>
    <property type="match status" value="5"/>
</dbReference>
<dbReference type="Gene3D" id="2.130.10.10">
    <property type="entry name" value="YVTN repeat-like/Quinoprotein amine dehydrogenase"/>
    <property type="match status" value="2"/>
</dbReference>
<dbReference type="EMBL" id="LAZR01004967">
    <property type="protein sequence ID" value="KKN04041.1"/>
    <property type="molecule type" value="Genomic_DNA"/>
</dbReference>
<dbReference type="InterPro" id="IPR011047">
    <property type="entry name" value="Quinoprotein_ADH-like_sf"/>
</dbReference>
<gene>
    <name evidence="2" type="ORF">LCGC14_1101560</name>
</gene>
<evidence type="ECO:0000259" key="1">
    <source>
        <dbReference type="Pfam" id="PF13360"/>
    </source>
</evidence>